<accession>A0A078AAW9</accession>
<gene>
    <name evidence="2" type="primary">Contig13878.g14815</name>
    <name evidence="2" type="ORF">STYLEM_7986</name>
</gene>
<dbReference type="AlphaFoldDB" id="A0A078AAW9"/>
<evidence type="ECO:0000313" key="2">
    <source>
        <dbReference type="EMBL" id="CDW79001.1"/>
    </source>
</evidence>
<dbReference type="EMBL" id="CCKQ01007609">
    <property type="protein sequence ID" value="CDW79001.1"/>
    <property type="molecule type" value="Genomic_DNA"/>
</dbReference>
<keyword evidence="1" id="KW-0472">Membrane</keyword>
<name>A0A078AAW9_STYLE</name>
<feature type="transmembrane region" description="Helical" evidence="1">
    <location>
        <begin position="59"/>
        <end position="79"/>
    </location>
</feature>
<proteinExistence type="predicted"/>
<sequence length="104" mass="12084">MTVFMKVYFINLKIPNIVLSIKLNRSCISALTFSRTKSKYSNRKQESCMSRGRQRRQMMGLLLLNLHLPWVVISLITPLSHIKEEEQIKSTSVAEKYSSLHTQN</sequence>
<reference evidence="2 3" key="1">
    <citation type="submission" date="2014-06" db="EMBL/GenBank/DDBJ databases">
        <authorList>
            <person name="Swart Estienne"/>
        </authorList>
    </citation>
    <scope>NUCLEOTIDE SEQUENCE [LARGE SCALE GENOMIC DNA]</scope>
    <source>
        <strain evidence="2 3">130c</strain>
    </source>
</reference>
<evidence type="ECO:0000256" key="1">
    <source>
        <dbReference type="SAM" id="Phobius"/>
    </source>
</evidence>
<evidence type="ECO:0000313" key="3">
    <source>
        <dbReference type="Proteomes" id="UP000039865"/>
    </source>
</evidence>
<organism evidence="2 3">
    <name type="scientific">Stylonychia lemnae</name>
    <name type="common">Ciliate</name>
    <dbReference type="NCBI Taxonomy" id="5949"/>
    <lineage>
        <taxon>Eukaryota</taxon>
        <taxon>Sar</taxon>
        <taxon>Alveolata</taxon>
        <taxon>Ciliophora</taxon>
        <taxon>Intramacronucleata</taxon>
        <taxon>Spirotrichea</taxon>
        <taxon>Stichotrichia</taxon>
        <taxon>Sporadotrichida</taxon>
        <taxon>Oxytrichidae</taxon>
        <taxon>Stylonychinae</taxon>
        <taxon>Stylonychia</taxon>
    </lineage>
</organism>
<keyword evidence="1" id="KW-0812">Transmembrane</keyword>
<dbReference type="Proteomes" id="UP000039865">
    <property type="component" value="Unassembled WGS sequence"/>
</dbReference>
<keyword evidence="1" id="KW-1133">Transmembrane helix</keyword>
<keyword evidence="3" id="KW-1185">Reference proteome</keyword>
<protein>
    <submittedName>
        <fullName evidence="2">Uncharacterized protein</fullName>
    </submittedName>
</protein>
<dbReference type="InParanoid" id="A0A078AAW9"/>